<evidence type="ECO:0008006" key="3">
    <source>
        <dbReference type="Google" id="ProtNLM"/>
    </source>
</evidence>
<dbReference type="Proteomes" id="UP000781710">
    <property type="component" value="Unassembled WGS sequence"/>
</dbReference>
<comment type="caution">
    <text evidence="1">The sequence shown here is derived from an EMBL/GenBank/DDBJ whole genome shotgun (WGS) entry which is preliminary data.</text>
</comment>
<organism evidence="1 2">
    <name type="scientific">Pseudoxanthomonas japonensis</name>
    <dbReference type="NCBI Taxonomy" id="69284"/>
    <lineage>
        <taxon>Bacteria</taxon>
        <taxon>Pseudomonadati</taxon>
        <taxon>Pseudomonadota</taxon>
        <taxon>Gammaproteobacteria</taxon>
        <taxon>Lysobacterales</taxon>
        <taxon>Lysobacteraceae</taxon>
        <taxon>Pseudoxanthomonas</taxon>
    </lineage>
</organism>
<dbReference type="PIRSF" id="PIRSF034110">
    <property type="entry name" value="DUF1203"/>
    <property type="match status" value="1"/>
</dbReference>
<keyword evidence="2" id="KW-1185">Reference proteome</keyword>
<name>A0ABQ6ZHB7_9GAMM</name>
<proteinExistence type="predicted"/>
<dbReference type="EMBL" id="PDWW01000011">
    <property type="protein sequence ID" value="KAF1725238.1"/>
    <property type="molecule type" value="Genomic_DNA"/>
</dbReference>
<protein>
    <recommendedName>
        <fullName evidence="3">DUF1203 domain-containing protein</fullName>
    </recommendedName>
</protein>
<sequence length="157" mass="17379">MSFVIRGLSPEPFRPLFALDDAALAARNIRRVIADSDRGFPCRVTLQDARQGETLLLLPNLHHDVAGPYRASGPIYVREAAMQGGTAEFHDQLPPSFPRRLLSLRAYDADGLMRDAEVVEGVEAMPYLQRLLDQPGVAYLHVHNARPGCYACRVDPA</sequence>
<evidence type="ECO:0000313" key="1">
    <source>
        <dbReference type="EMBL" id="KAF1725238.1"/>
    </source>
</evidence>
<dbReference type="RefSeq" id="WP_162337691.1">
    <property type="nucleotide sequence ID" value="NZ_JBHSRQ010000007.1"/>
</dbReference>
<evidence type="ECO:0000313" key="2">
    <source>
        <dbReference type="Proteomes" id="UP000781710"/>
    </source>
</evidence>
<dbReference type="Pfam" id="PF06718">
    <property type="entry name" value="DUF1203"/>
    <property type="match status" value="1"/>
</dbReference>
<gene>
    <name evidence="1" type="ORF">CSC78_09595</name>
</gene>
<accession>A0ABQ6ZHB7</accession>
<reference evidence="1 2" key="1">
    <citation type="submission" date="2017-10" db="EMBL/GenBank/DDBJ databases">
        <title>Whole genome sequencing of members of genus Pseudoxanthomonas.</title>
        <authorList>
            <person name="Kumar S."/>
            <person name="Bansal K."/>
            <person name="Kaur A."/>
            <person name="Patil P."/>
            <person name="Sharma S."/>
            <person name="Patil P.B."/>
        </authorList>
    </citation>
    <scope>NUCLEOTIDE SEQUENCE [LARGE SCALE GENOMIC DNA]</scope>
    <source>
        <strain evidence="1 2">DSM 17109</strain>
    </source>
</reference>
<dbReference type="InterPro" id="IPR009593">
    <property type="entry name" value="DUF1203"/>
</dbReference>